<reference evidence="2 3" key="1">
    <citation type="submission" date="2017-06" db="EMBL/GenBank/DDBJ databases">
        <title>Complete genome sequence of Paenibacillus donghaensis KCTC 13049T isolated from East Sea sediment, South Korea.</title>
        <authorList>
            <person name="Jung B.K."/>
            <person name="Hong S.-J."/>
            <person name="Shin J.-H."/>
        </authorList>
    </citation>
    <scope>NUCLEOTIDE SEQUENCE [LARGE SCALE GENOMIC DNA]</scope>
    <source>
        <strain evidence="2 3">KCTC 13049</strain>
    </source>
</reference>
<dbReference type="AlphaFoldDB" id="A0A2Z2KRZ1"/>
<dbReference type="EMBL" id="CP021780">
    <property type="protein sequence ID" value="ASA21828.1"/>
    <property type="molecule type" value="Genomic_DNA"/>
</dbReference>
<accession>A0A2Z2KRZ1</accession>
<dbReference type="KEGG" id="pdh:B9T62_14220"/>
<keyword evidence="3" id="KW-1185">Reference proteome</keyword>
<organism evidence="2 3">
    <name type="scientific">Paenibacillus donghaensis</name>
    <dbReference type="NCBI Taxonomy" id="414771"/>
    <lineage>
        <taxon>Bacteria</taxon>
        <taxon>Bacillati</taxon>
        <taxon>Bacillota</taxon>
        <taxon>Bacilli</taxon>
        <taxon>Bacillales</taxon>
        <taxon>Paenibacillaceae</taxon>
        <taxon>Paenibacillus</taxon>
    </lineage>
</organism>
<evidence type="ECO:0000313" key="3">
    <source>
        <dbReference type="Proteomes" id="UP000249890"/>
    </source>
</evidence>
<evidence type="ECO:0000256" key="1">
    <source>
        <dbReference type="SAM" id="Coils"/>
    </source>
</evidence>
<dbReference type="Proteomes" id="UP000249890">
    <property type="component" value="Chromosome"/>
</dbReference>
<dbReference type="RefSeq" id="WP_087915835.1">
    <property type="nucleotide sequence ID" value="NZ_CP021780.1"/>
</dbReference>
<gene>
    <name evidence="2" type="ORF">B9T62_14220</name>
</gene>
<evidence type="ECO:0000313" key="2">
    <source>
        <dbReference type="EMBL" id="ASA21828.1"/>
    </source>
</evidence>
<dbReference type="OrthoDB" id="2088086at2"/>
<feature type="coiled-coil region" evidence="1">
    <location>
        <begin position="195"/>
        <end position="237"/>
    </location>
</feature>
<name>A0A2Z2KRZ1_9BACL</name>
<protein>
    <submittedName>
        <fullName evidence="2">Uncharacterized protein</fullName>
    </submittedName>
</protein>
<proteinExistence type="predicted"/>
<keyword evidence="1" id="KW-0175">Coiled coil</keyword>
<sequence>MKNSILELNQKNEVTGRTYLRWVVHEIHENNQSYNENGISWKEQYVLDNINSAKGMPICVQFIDWDKSEPFGHGMTSVENDGPKFQDSAVVGTAENASIETIEVNGRTIRALVAEGYIYEQRFPNFVTWLKSKMYDNDFPQTSIEICGKKNSGNDVIIYESGCIEKGRVPMIYDYTGDAILGIKPSDESAVLLELNHLHNKNIKEENKLDEEIQKQITELNQQLEAAKTTIEGLTKYKKANEDKTLIAELNSKLVTYTEDEKATVKEKVAAFTSEPSAEGIQTIVSEINSFIVQKVLEKRTNKEEQEQLELNSAKSVYGDMFENNKTKQDYTDIY</sequence>